<organism evidence="1 2">
    <name type="scientific">Digitaria exilis</name>
    <dbReference type="NCBI Taxonomy" id="1010633"/>
    <lineage>
        <taxon>Eukaryota</taxon>
        <taxon>Viridiplantae</taxon>
        <taxon>Streptophyta</taxon>
        <taxon>Embryophyta</taxon>
        <taxon>Tracheophyta</taxon>
        <taxon>Spermatophyta</taxon>
        <taxon>Magnoliopsida</taxon>
        <taxon>Liliopsida</taxon>
        <taxon>Poales</taxon>
        <taxon>Poaceae</taxon>
        <taxon>PACMAD clade</taxon>
        <taxon>Panicoideae</taxon>
        <taxon>Panicodae</taxon>
        <taxon>Paniceae</taxon>
        <taxon>Anthephorinae</taxon>
        <taxon>Digitaria</taxon>
    </lineage>
</organism>
<dbReference type="InterPro" id="IPR055312">
    <property type="entry name" value="FBL15-like"/>
</dbReference>
<proteinExistence type="predicted"/>
<protein>
    <recommendedName>
        <fullName evidence="3">F-box domain-containing protein</fullName>
    </recommendedName>
</protein>
<comment type="caution">
    <text evidence="1">The sequence shown here is derived from an EMBL/GenBank/DDBJ whole genome shotgun (WGS) entry which is preliminary data.</text>
</comment>
<name>A0A835FAV5_9POAL</name>
<dbReference type="AlphaFoldDB" id="A0A835FAV5"/>
<dbReference type="PANTHER" id="PTHR34709">
    <property type="entry name" value="OS10G0396666 PROTEIN"/>
    <property type="match status" value="1"/>
</dbReference>
<dbReference type="EMBL" id="JACEFO010001601">
    <property type="protein sequence ID" value="KAF8733371.1"/>
    <property type="molecule type" value="Genomic_DNA"/>
</dbReference>
<sequence length="402" mass="45317">MVDDDDNRDGSGEEDLISGLPDELLHGILVVLRCARATARTSVLSCRWRRVWAHLPELHLDEPAVSSPDTVDGALADYLAPSLDRLAISLPYHDRALAGRAAPWLRFTAERVAGELRLHVPGPRFRFLEAVIPFGEAAELELPACGRAQRLTLFLVVEWHLRLRPGGMFSALTALMIRGASVEGGELSNLVSTQCPCLSYLDLFATLVSPSNVTIRSDSLHWLQLFDVHTEARARRAKTGKDDWYQRFLDATKRLPKCKTLSISLSWNDHGLAPVVLHILRSCNGTRKLRLNYYNDSLRTCPPSCPCRSDESHKIDDINLNSLNKIEIDSYEDFHDGLEFVELKFRCNAKVQKLVINYKVSSTPGTKVCEKVRNMCWPKVKVKFYVFPDGPNGRRPRRVGFE</sequence>
<dbReference type="SUPFAM" id="SSF81383">
    <property type="entry name" value="F-box domain"/>
    <property type="match status" value="1"/>
</dbReference>
<dbReference type="Proteomes" id="UP000636709">
    <property type="component" value="Unassembled WGS sequence"/>
</dbReference>
<keyword evidence="2" id="KW-1185">Reference proteome</keyword>
<evidence type="ECO:0008006" key="3">
    <source>
        <dbReference type="Google" id="ProtNLM"/>
    </source>
</evidence>
<dbReference type="PANTHER" id="PTHR34709:SF68">
    <property type="entry name" value="OS07G0550432 PROTEIN"/>
    <property type="match status" value="1"/>
</dbReference>
<gene>
    <name evidence="1" type="ORF">HU200_014978</name>
</gene>
<reference evidence="1" key="1">
    <citation type="submission" date="2020-07" db="EMBL/GenBank/DDBJ databases">
        <title>Genome sequence and genetic diversity analysis of an under-domesticated orphan crop, white fonio (Digitaria exilis).</title>
        <authorList>
            <person name="Bennetzen J.L."/>
            <person name="Chen S."/>
            <person name="Ma X."/>
            <person name="Wang X."/>
            <person name="Yssel A.E.J."/>
            <person name="Chaluvadi S.R."/>
            <person name="Johnson M."/>
            <person name="Gangashetty P."/>
            <person name="Hamidou F."/>
            <person name="Sanogo M.D."/>
            <person name="Zwaenepoel A."/>
            <person name="Wallace J."/>
            <person name="Van De Peer Y."/>
            <person name="Van Deynze A."/>
        </authorList>
    </citation>
    <scope>NUCLEOTIDE SEQUENCE</scope>
    <source>
        <tissue evidence="1">Leaves</tissue>
    </source>
</reference>
<dbReference type="InterPro" id="IPR036047">
    <property type="entry name" value="F-box-like_dom_sf"/>
</dbReference>
<accession>A0A835FAV5</accession>
<dbReference type="OrthoDB" id="1041001at2759"/>
<evidence type="ECO:0000313" key="2">
    <source>
        <dbReference type="Proteomes" id="UP000636709"/>
    </source>
</evidence>
<evidence type="ECO:0000313" key="1">
    <source>
        <dbReference type="EMBL" id="KAF8733371.1"/>
    </source>
</evidence>